<protein>
    <submittedName>
        <fullName evidence="1">Uncharacterized protein</fullName>
    </submittedName>
</protein>
<evidence type="ECO:0000313" key="2">
    <source>
        <dbReference type="Proteomes" id="UP000215914"/>
    </source>
</evidence>
<dbReference type="Proteomes" id="UP000215914">
    <property type="component" value="Chromosome 9"/>
</dbReference>
<dbReference type="InParanoid" id="A0A251TWY1"/>
<gene>
    <name evidence="1" type="ORF">HannXRQ_Chr09g0262641</name>
</gene>
<evidence type="ECO:0000313" key="1">
    <source>
        <dbReference type="EMBL" id="OTG15645.1"/>
    </source>
</evidence>
<dbReference type="AlphaFoldDB" id="A0A251TWY1"/>
<accession>A0A251TWY1</accession>
<dbReference type="EMBL" id="CM007898">
    <property type="protein sequence ID" value="OTG15645.1"/>
    <property type="molecule type" value="Genomic_DNA"/>
</dbReference>
<reference evidence="2" key="1">
    <citation type="journal article" date="2017" name="Nature">
        <title>The sunflower genome provides insights into oil metabolism, flowering and Asterid evolution.</title>
        <authorList>
            <person name="Badouin H."/>
            <person name="Gouzy J."/>
            <person name="Grassa C.J."/>
            <person name="Murat F."/>
            <person name="Staton S.E."/>
            <person name="Cottret L."/>
            <person name="Lelandais-Briere C."/>
            <person name="Owens G.L."/>
            <person name="Carrere S."/>
            <person name="Mayjonade B."/>
            <person name="Legrand L."/>
            <person name="Gill N."/>
            <person name="Kane N.C."/>
            <person name="Bowers J.E."/>
            <person name="Hubner S."/>
            <person name="Bellec A."/>
            <person name="Berard A."/>
            <person name="Berges H."/>
            <person name="Blanchet N."/>
            <person name="Boniface M.C."/>
            <person name="Brunel D."/>
            <person name="Catrice O."/>
            <person name="Chaidir N."/>
            <person name="Claudel C."/>
            <person name="Donnadieu C."/>
            <person name="Faraut T."/>
            <person name="Fievet G."/>
            <person name="Helmstetter N."/>
            <person name="King M."/>
            <person name="Knapp S.J."/>
            <person name="Lai Z."/>
            <person name="Le Paslier M.C."/>
            <person name="Lippi Y."/>
            <person name="Lorenzon L."/>
            <person name="Mandel J.R."/>
            <person name="Marage G."/>
            <person name="Marchand G."/>
            <person name="Marquand E."/>
            <person name="Bret-Mestries E."/>
            <person name="Morien E."/>
            <person name="Nambeesan S."/>
            <person name="Nguyen T."/>
            <person name="Pegot-Espagnet P."/>
            <person name="Pouilly N."/>
            <person name="Raftis F."/>
            <person name="Sallet E."/>
            <person name="Schiex T."/>
            <person name="Thomas J."/>
            <person name="Vandecasteele C."/>
            <person name="Vares D."/>
            <person name="Vear F."/>
            <person name="Vautrin S."/>
            <person name="Crespi M."/>
            <person name="Mangin B."/>
            <person name="Burke J.M."/>
            <person name="Salse J."/>
            <person name="Munos S."/>
            <person name="Vincourt P."/>
            <person name="Rieseberg L.H."/>
            <person name="Langlade N.B."/>
        </authorList>
    </citation>
    <scope>NUCLEOTIDE SEQUENCE [LARGE SCALE GENOMIC DNA]</scope>
    <source>
        <strain evidence="2">cv. SF193</strain>
    </source>
</reference>
<keyword evidence="2" id="KW-1185">Reference proteome</keyword>
<organism evidence="1 2">
    <name type="scientific">Helianthus annuus</name>
    <name type="common">Common sunflower</name>
    <dbReference type="NCBI Taxonomy" id="4232"/>
    <lineage>
        <taxon>Eukaryota</taxon>
        <taxon>Viridiplantae</taxon>
        <taxon>Streptophyta</taxon>
        <taxon>Embryophyta</taxon>
        <taxon>Tracheophyta</taxon>
        <taxon>Spermatophyta</taxon>
        <taxon>Magnoliopsida</taxon>
        <taxon>eudicotyledons</taxon>
        <taxon>Gunneridae</taxon>
        <taxon>Pentapetalae</taxon>
        <taxon>asterids</taxon>
        <taxon>campanulids</taxon>
        <taxon>Asterales</taxon>
        <taxon>Asteraceae</taxon>
        <taxon>Asteroideae</taxon>
        <taxon>Heliantheae alliance</taxon>
        <taxon>Heliantheae</taxon>
        <taxon>Helianthus</taxon>
    </lineage>
</organism>
<name>A0A251TWY1_HELAN</name>
<proteinExistence type="predicted"/>
<sequence>MEMKGYRRRFTKRSKYQRLNSGSKKTWRVKRLRWRIFSPRNLWTSFKNAYLLLMSNMAGRVGGLTARSTAFSTQKLPARATSRRISSNDQFHDRTWSLTLGTWTCYLGVLEWSWIEALGFNLHWILWF</sequence>